<dbReference type="InterPro" id="IPR000535">
    <property type="entry name" value="MSP_dom"/>
</dbReference>
<keyword evidence="1" id="KW-0206">Cytoskeleton</keyword>
<evidence type="ECO:0000256" key="1">
    <source>
        <dbReference type="RuleBase" id="RU003425"/>
    </source>
</evidence>
<name>A0A914DYV0_9BILA</name>
<dbReference type="PANTHER" id="PTHR21513">
    <property type="entry name" value="MAJOR SPERM PROTEIN"/>
    <property type="match status" value="1"/>
</dbReference>
<feature type="region of interest" description="Disordered" evidence="2">
    <location>
        <begin position="105"/>
        <end position="196"/>
    </location>
</feature>
<keyword evidence="4" id="KW-1185">Reference proteome</keyword>
<accession>A0A914DYV0</accession>
<evidence type="ECO:0000256" key="2">
    <source>
        <dbReference type="SAM" id="MobiDB-lite"/>
    </source>
</evidence>
<dbReference type="Gene3D" id="2.60.40.10">
    <property type="entry name" value="Immunoglobulins"/>
    <property type="match status" value="1"/>
</dbReference>
<dbReference type="PROSITE" id="PS50202">
    <property type="entry name" value="MSP"/>
    <property type="match status" value="1"/>
</dbReference>
<dbReference type="InterPro" id="IPR013783">
    <property type="entry name" value="Ig-like_fold"/>
</dbReference>
<dbReference type="PANTHER" id="PTHR21513:SF19">
    <property type="entry name" value="MAJOR SPERM PROTEIN"/>
    <property type="match status" value="1"/>
</dbReference>
<feature type="compositionally biased region" description="Basic and acidic residues" evidence="2">
    <location>
        <begin position="105"/>
        <end position="182"/>
    </location>
</feature>
<organism evidence="4 5">
    <name type="scientific">Acrobeloides nanus</name>
    <dbReference type="NCBI Taxonomy" id="290746"/>
    <lineage>
        <taxon>Eukaryota</taxon>
        <taxon>Metazoa</taxon>
        <taxon>Ecdysozoa</taxon>
        <taxon>Nematoda</taxon>
        <taxon>Chromadorea</taxon>
        <taxon>Rhabditida</taxon>
        <taxon>Tylenchina</taxon>
        <taxon>Cephalobomorpha</taxon>
        <taxon>Cephaloboidea</taxon>
        <taxon>Cephalobidae</taxon>
        <taxon>Acrobeloides</taxon>
    </lineage>
</organism>
<evidence type="ECO:0000313" key="4">
    <source>
        <dbReference type="Proteomes" id="UP000887540"/>
    </source>
</evidence>
<comment type="function">
    <text evidence="1">Central component in molecular interactions underlying sperm crawling. Forms an extensive filament system that extends from sperm villipoda, along the leading edge of the pseudopod.</text>
</comment>
<feature type="domain" description="MSP" evidence="3">
    <location>
        <begin position="9"/>
        <end position="129"/>
    </location>
</feature>
<dbReference type="InterPro" id="IPR008962">
    <property type="entry name" value="PapD-like_sf"/>
</dbReference>
<dbReference type="WBParaSite" id="ACRNAN_scaffold4860.g8789.t1">
    <property type="protein sequence ID" value="ACRNAN_scaffold4860.g8789.t1"/>
    <property type="gene ID" value="ACRNAN_scaffold4860.g8789"/>
</dbReference>
<dbReference type="SUPFAM" id="SSF49354">
    <property type="entry name" value="PapD-like"/>
    <property type="match status" value="1"/>
</dbReference>
<feature type="compositionally biased region" description="Acidic residues" evidence="2">
    <location>
        <begin position="183"/>
        <end position="196"/>
    </location>
</feature>
<dbReference type="Proteomes" id="UP000887540">
    <property type="component" value="Unplaced"/>
</dbReference>
<dbReference type="Pfam" id="PF00635">
    <property type="entry name" value="Motile_Sperm"/>
    <property type="match status" value="1"/>
</dbReference>
<keyword evidence="1" id="KW-0963">Cytoplasm</keyword>
<sequence>MAPTENKFALQLEPADKITFSGPELDKYPDTVTLKLKNTTSERLVYKVKCTSNAHFRIRPPVGLVEAGATADVQLTFSLPENETVPENGRHYFAIYHIKAPTANEKPRDTWTNHKGKADGKKRLPVDFKNESVAVEKKSVEDKQEEEPKKDDATDKPAEKSSKKSDKGADGKKDEDSDKESENDNGEDCGGGDDSD</sequence>
<dbReference type="AlphaFoldDB" id="A0A914DYV0"/>
<evidence type="ECO:0000313" key="5">
    <source>
        <dbReference type="WBParaSite" id="ACRNAN_scaffold4860.g8789.t1"/>
    </source>
</evidence>
<reference evidence="5" key="1">
    <citation type="submission" date="2022-11" db="UniProtKB">
        <authorList>
            <consortium name="WormBaseParasite"/>
        </authorList>
    </citation>
    <scope>IDENTIFICATION</scope>
</reference>
<evidence type="ECO:0000259" key="3">
    <source>
        <dbReference type="PROSITE" id="PS50202"/>
    </source>
</evidence>
<proteinExistence type="predicted"/>
<protein>
    <recommendedName>
        <fullName evidence="1">Major sperm protein</fullName>
    </recommendedName>
</protein>